<dbReference type="EMBL" id="BOMM01000035">
    <property type="protein sequence ID" value="GIE12021.1"/>
    <property type="molecule type" value="Genomic_DNA"/>
</dbReference>
<protein>
    <recommendedName>
        <fullName evidence="3">HNH endonuclease</fullName>
    </recommendedName>
</protein>
<keyword evidence="2" id="KW-1185">Reference proteome</keyword>
<organism evidence="1 2">
    <name type="scientific">Paractinoplanes ferrugineus</name>
    <dbReference type="NCBI Taxonomy" id="113564"/>
    <lineage>
        <taxon>Bacteria</taxon>
        <taxon>Bacillati</taxon>
        <taxon>Actinomycetota</taxon>
        <taxon>Actinomycetes</taxon>
        <taxon>Micromonosporales</taxon>
        <taxon>Micromonosporaceae</taxon>
        <taxon>Paractinoplanes</taxon>
    </lineage>
</organism>
<gene>
    <name evidence="1" type="ORF">Afe05nite_38610</name>
</gene>
<evidence type="ECO:0000313" key="1">
    <source>
        <dbReference type="EMBL" id="GIE12021.1"/>
    </source>
</evidence>
<name>A0A919J7I9_9ACTN</name>
<reference evidence="1" key="1">
    <citation type="submission" date="2021-01" db="EMBL/GenBank/DDBJ databases">
        <title>Whole genome shotgun sequence of Actinoplanes ferrugineus NBRC 15555.</title>
        <authorList>
            <person name="Komaki H."/>
            <person name="Tamura T."/>
        </authorList>
    </citation>
    <scope>NUCLEOTIDE SEQUENCE</scope>
    <source>
        <strain evidence="1">NBRC 15555</strain>
    </source>
</reference>
<proteinExistence type="predicted"/>
<comment type="caution">
    <text evidence="1">The sequence shown here is derived from an EMBL/GenBank/DDBJ whole genome shotgun (WGS) entry which is preliminary data.</text>
</comment>
<evidence type="ECO:0008006" key="3">
    <source>
        <dbReference type="Google" id="ProtNLM"/>
    </source>
</evidence>
<evidence type="ECO:0000313" key="2">
    <source>
        <dbReference type="Proteomes" id="UP000598174"/>
    </source>
</evidence>
<sequence length="229" mass="25713">MVVDLPRWDDQAFKGGTMQRCALWLMQEVGVGNTFTKEHLRQSFPGVAQADRRMRDLRKFGWVIRTSADDATLLREDQRFVGAGVPVWEQSARRAAAPERRFSAKEKTSVLARDSHMCTQCGVAAGDSYLDDPNQTALLSVVQRSTVLPDGQTTNSLVTECKRCHSGSGGEPARADEVLASYEALDDRDRQRFRRWTEADRRGSTPLERVWSAYRRLPPAARDAVRGSL</sequence>
<dbReference type="AlphaFoldDB" id="A0A919J7I9"/>
<accession>A0A919J7I9</accession>
<dbReference type="Proteomes" id="UP000598174">
    <property type="component" value="Unassembled WGS sequence"/>
</dbReference>